<keyword evidence="8 9" id="KW-0472">Membrane</keyword>
<dbReference type="InterPro" id="IPR027417">
    <property type="entry name" value="P-loop_NTPase"/>
</dbReference>
<evidence type="ECO:0000259" key="10">
    <source>
        <dbReference type="PROSITE" id="PS50893"/>
    </source>
</evidence>
<dbReference type="InterPro" id="IPR003593">
    <property type="entry name" value="AAA+_ATPase"/>
</dbReference>
<dbReference type="InterPro" id="IPR003439">
    <property type="entry name" value="ABC_transporter-like_ATP-bd"/>
</dbReference>
<dbReference type="InterPro" id="IPR050352">
    <property type="entry name" value="ABCG_transporters"/>
</dbReference>
<keyword evidence="5" id="KW-0547">Nucleotide-binding</keyword>
<dbReference type="SMR" id="A0A7I8XDQ2"/>
<evidence type="ECO:0000256" key="7">
    <source>
        <dbReference type="ARBA" id="ARBA00022989"/>
    </source>
</evidence>
<dbReference type="PANTHER" id="PTHR48041">
    <property type="entry name" value="ABC TRANSPORTER G FAMILY MEMBER 28"/>
    <property type="match status" value="1"/>
</dbReference>
<proteinExistence type="inferred from homology"/>
<comment type="subcellular location">
    <subcellularLocation>
        <location evidence="1">Membrane</location>
        <topology evidence="1">Multi-pass membrane protein</topology>
    </subcellularLocation>
</comment>
<keyword evidence="4 9" id="KW-0812">Transmembrane</keyword>
<feature type="transmembrane region" description="Helical" evidence="9">
    <location>
        <begin position="471"/>
        <end position="493"/>
    </location>
</feature>
<dbReference type="SMART" id="SM00382">
    <property type="entry name" value="AAA"/>
    <property type="match status" value="1"/>
</dbReference>
<dbReference type="AlphaFoldDB" id="A0A7I8XDQ2"/>
<dbReference type="EMBL" id="CAJFDI010000004">
    <property type="protein sequence ID" value="CAD5224659.1"/>
    <property type="molecule type" value="Genomic_DNA"/>
</dbReference>
<dbReference type="InterPro" id="IPR043926">
    <property type="entry name" value="ABCG_dom"/>
</dbReference>
<evidence type="ECO:0000256" key="2">
    <source>
        <dbReference type="ARBA" id="ARBA00005814"/>
    </source>
</evidence>
<keyword evidence="12" id="KW-1185">Reference proteome</keyword>
<dbReference type="GO" id="GO:0016887">
    <property type="term" value="F:ATP hydrolysis activity"/>
    <property type="evidence" value="ECO:0007669"/>
    <property type="project" value="InterPro"/>
</dbReference>
<dbReference type="PANTHER" id="PTHR48041:SF84">
    <property type="entry name" value="ABC TRANSPORTER DOMAIN-CONTAINING PROTEIN"/>
    <property type="match status" value="1"/>
</dbReference>
<evidence type="ECO:0000313" key="11">
    <source>
        <dbReference type="EMBL" id="CAD5224659.1"/>
    </source>
</evidence>
<evidence type="ECO:0000256" key="4">
    <source>
        <dbReference type="ARBA" id="ARBA00022692"/>
    </source>
</evidence>
<evidence type="ECO:0000256" key="1">
    <source>
        <dbReference type="ARBA" id="ARBA00004141"/>
    </source>
</evidence>
<feature type="transmembrane region" description="Helical" evidence="9">
    <location>
        <begin position="565"/>
        <end position="585"/>
    </location>
</feature>
<dbReference type="InterPro" id="IPR013525">
    <property type="entry name" value="ABC2_TM"/>
</dbReference>
<dbReference type="InterPro" id="IPR017871">
    <property type="entry name" value="ABC_transporter-like_CS"/>
</dbReference>
<organism evidence="11 12">
    <name type="scientific">Bursaphelenchus xylophilus</name>
    <name type="common">Pinewood nematode worm</name>
    <name type="synonym">Aphelenchoides xylophilus</name>
    <dbReference type="NCBI Taxonomy" id="6326"/>
    <lineage>
        <taxon>Eukaryota</taxon>
        <taxon>Metazoa</taxon>
        <taxon>Ecdysozoa</taxon>
        <taxon>Nematoda</taxon>
        <taxon>Chromadorea</taxon>
        <taxon>Rhabditida</taxon>
        <taxon>Tylenchina</taxon>
        <taxon>Tylenchomorpha</taxon>
        <taxon>Aphelenchoidea</taxon>
        <taxon>Aphelenchoididae</taxon>
        <taxon>Bursaphelenchus</taxon>
    </lineage>
</organism>
<evidence type="ECO:0000256" key="8">
    <source>
        <dbReference type="ARBA" id="ARBA00023136"/>
    </source>
</evidence>
<evidence type="ECO:0000256" key="3">
    <source>
        <dbReference type="ARBA" id="ARBA00022448"/>
    </source>
</evidence>
<evidence type="ECO:0000313" key="12">
    <source>
        <dbReference type="Proteomes" id="UP000659654"/>
    </source>
</evidence>
<sequence length="591" mass="65495">MNPFPTEFFLQSTTTVSFCLAEPGQLVALMGGSGAGKTTLMNTLLGRNLKGLEVEGEVLINGVEMGSKITNVAGYVQQDELFVGTLTVQEHLEAQADLRLADLSKKQKKNRVDELISQLGLTKCRYSRIGVPGITKGISGGEARRLAFASALMNHPPLLFCDEPTTGLDSAMAESVVNVMEDLAKRGYTVICTIHQPSSEIYMKFNQVIFLAAGRLAYFGPPGQSVDFFAQCGFPCPRHYNPADLIIEKLAIEPYNENESRQRMDRVCNAFEESEGAVKFMERVEKCRGVEMDQDILDEYTPRMASFMEQISTLLKRDLLDNWRNASLTRAKLIQKTFMGIFVGLLYFQTPTNSKVGVSNVNGALFYVVSELIYNTFFGVTAFLPFEFPLLVREYHDGLYYVASYFFARALSYAPLFTIDGLVMMSLTYTMAGLIPTWSAFLWGMAASILIEQCSAAAGIMISTICPSYSVAVAVAGPILGLLSLTGGLYANVGSLPFFISWLQNFSWFKYGFEVLAINEWQNVEAESASGCIYGGVRKNQSHCIQTEDILNGFSFKSENFYPDLLIMLGFIAGFYLVGLLGLWVRVKRAR</sequence>
<dbReference type="GO" id="GO:0005524">
    <property type="term" value="F:ATP binding"/>
    <property type="evidence" value="ECO:0007669"/>
    <property type="project" value="UniProtKB-KW"/>
</dbReference>
<dbReference type="Pfam" id="PF00005">
    <property type="entry name" value="ABC_tran"/>
    <property type="match status" value="1"/>
</dbReference>
<evidence type="ECO:0000256" key="6">
    <source>
        <dbReference type="ARBA" id="ARBA00022840"/>
    </source>
</evidence>
<gene>
    <name evidence="11" type="ORF">BXYJ_LOCUS8154</name>
</gene>
<evidence type="ECO:0000256" key="9">
    <source>
        <dbReference type="SAM" id="Phobius"/>
    </source>
</evidence>
<dbReference type="GO" id="GO:0005886">
    <property type="term" value="C:plasma membrane"/>
    <property type="evidence" value="ECO:0007669"/>
    <property type="project" value="TreeGrafter"/>
</dbReference>
<dbReference type="EMBL" id="CAJFCV020000004">
    <property type="protein sequence ID" value="CAG9113502.1"/>
    <property type="molecule type" value="Genomic_DNA"/>
</dbReference>
<dbReference type="SUPFAM" id="SSF52540">
    <property type="entry name" value="P-loop containing nucleoside triphosphate hydrolases"/>
    <property type="match status" value="1"/>
</dbReference>
<feature type="transmembrane region" description="Helical" evidence="9">
    <location>
        <begin position="429"/>
        <end position="451"/>
    </location>
</feature>
<protein>
    <submittedName>
        <fullName evidence="11">(pine wood nematode) hypothetical protein</fullName>
    </submittedName>
</protein>
<feature type="transmembrane region" description="Helical" evidence="9">
    <location>
        <begin position="398"/>
        <end position="417"/>
    </location>
</feature>
<dbReference type="GO" id="GO:0140359">
    <property type="term" value="F:ABC-type transporter activity"/>
    <property type="evidence" value="ECO:0007669"/>
    <property type="project" value="InterPro"/>
</dbReference>
<keyword evidence="6" id="KW-0067">ATP-binding</keyword>
<dbReference type="PROSITE" id="PS00211">
    <property type="entry name" value="ABC_TRANSPORTER_1"/>
    <property type="match status" value="1"/>
</dbReference>
<feature type="domain" description="ABC transporter" evidence="10">
    <location>
        <begin position="1"/>
        <end position="238"/>
    </location>
</feature>
<comment type="caution">
    <text evidence="11">The sequence shown here is derived from an EMBL/GenBank/DDBJ whole genome shotgun (WGS) entry which is preliminary data.</text>
</comment>
<keyword evidence="3" id="KW-0813">Transport</keyword>
<dbReference type="Proteomes" id="UP000582659">
    <property type="component" value="Unassembled WGS sequence"/>
</dbReference>
<dbReference type="Gene3D" id="3.40.50.300">
    <property type="entry name" value="P-loop containing nucleotide triphosphate hydrolases"/>
    <property type="match status" value="1"/>
</dbReference>
<evidence type="ECO:0000256" key="5">
    <source>
        <dbReference type="ARBA" id="ARBA00022741"/>
    </source>
</evidence>
<dbReference type="Pfam" id="PF19055">
    <property type="entry name" value="ABC2_membrane_7"/>
    <property type="match status" value="1"/>
</dbReference>
<comment type="similarity">
    <text evidence="2">Belongs to the ABC transporter superfamily. ABCG family. Eye pigment precursor importer (TC 3.A.1.204) subfamily.</text>
</comment>
<accession>A0A7I8XDQ2</accession>
<feature type="transmembrane region" description="Helical" evidence="9">
    <location>
        <begin position="364"/>
        <end position="386"/>
    </location>
</feature>
<dbReference type="Proteomes" id="UP000659654">
    <property type="component" value="Unassembled WGS sequence"/>
</dbReference>
<name>A0A7I8XDQ2_BURXY</name>
<dbReference type="Pfam" id="PF01061">
    <property type="entry name" value="ABC2_membrane"/>
    <property type="match status" value="1"/>
</dbReference>
<reference evidence="11" key="1">
    <citation type="submission" date="2020-09" db="EMBL/GenBank/DDBJ databases">
        <authorList>
            <person name="Kikuchi T."/>
        </authorList>
    </citation>
    <scope>NUCLEOTIDE SEQUENCE</scope>
    <source>
        <strain evidence="11">Ka4C1</strain>
    </source>
</reference>
<dbReference type="PROSITE" id="PS50893">
    <property type="entry name" value="ABC_TRANSPORTER_2"/>
    <property type="match status" value="1"/>
</dbReference>
<dbReference type="OrthoDB" id="66620at2759"/>
<keyword evidence="7 9" id="KW-1133">Transmembrane helix</keyword>